<dbReference type="OrthoDB" id="10261904at2759"/>
<dbReference type="EMBL" id="CAAALY010019499">
    <property type="protein sequence ID" value="VEL13949.1"/>
    <property type="molecule type" value="Genomic_DNA"/>
</dbReference>
<protein>
    <recommendedName>
        <fullName evidence="3">Helicase C-terminal domain-containing protein</fullName>
    </recommendedName>
</protein>
<sequence>MEAKSYMHRVGRTARAGRTGCAITLLTQYSALFFTSEIETHLLKEGGHERALLLPLVEPNSDQDKALEAAVEHILLDVNQAGALASKVRLVGGP</sequence>
<evidence type="ECO:0000313" key="1">
    <source>
        <dbReference type="EMBL" id="VEL13949.1"/>
    </source>
</evidence>
<organism evidence="1 2">
    <name type="scientific">Protopolystoma xenopodis</name>
    <dbReference type="NCBI Taxonomy" id="117903"/>
    <lineage>
        <taxon>Eukaryota</taxon>
        <taxon>Metazoa</taxon>
        <taxon>Spiralia</taxon>
        <taxon>Lophotrochozoa</taxon>
        <taxon>Platyhelminthes</taxon>
        <taxon>Monogenea</taxon>
        <taxon>Polyopisthocotylea</taxon>
        <taxon>Polystomatidea</taxon>
        <taxon>Polystomatidae</taxon>
        <taxon>Protopolystoma</taxon>
    </lineage>
</organism>
<proteinExistence type="predicted"/>
<dbReference type="Proteomes" id="UP000784294">
    <property type="component" value="Unassembled WGS sequence"/>
</dbReference>
<dbReference type="Gene3D" id="3.40.50.300">
    <property type="entry name" value="P-loop containing nucleotide triphosphate hydrolases"/>
    <property type="match status" value="1"/>
</dbReference>
<dbReference type="SUPFAM" id="SSF52540">
    <property type="entry name" value="P-loop containing nucleoside triphosphate hydrolases"/>
    <property type="match status" value="1"/>
</dbReference>
<keyword evidence="2" id="KW-1185">Reference proteome</keyword>
<dbReference type="AlphaFoldDB" id="A0A448WKJ1"/>
<evidence type="ECO:0000313" key="2">
    <source>
        <dbReference type="Proteomes" id="UP000784294"/>
    </source>
</evidence>
<gene>
    <name evidence="1" type="ORF">PXEA_LOCUS7389</name>
</gene>
<accession>A0A448WKJ1</accession>
<name>A0A448WKJ1_9PLAT</name>
<dbReference type="InterPro" id="IPR027417">
    <property type="entry name" value="P-loop_NTPase"/>
</dbReference>
<reference evidence="1" key="1">
    <citation type="submission" date="2018-11" db="EMBL/GenBank/DDBJ databases">
        <authorList>
            <consortium name="Pathogen Informatics"/>
        </authorList>
    </citation>
    <scope>NUCLEOTIDE SEQUENCE</scope>
</reference>
<evidence type="ECO:0008006" key="3">
    <source>
        <dbReference type="Google" id="ProtNLM"/>
    </source>
</evidence>
<comment type="caution">
    <text evidence="1">The sequence shown here is derived from an EMBL/GenBank/DDBJ whole genome shotgun (WGS) entry which is preliminary data.</text>
</comment>